<dbReference type="AlphaFoldDB" id="A0A6I3SUI1"/>
<gene>
    <name evidence="2" type="ORF">GCM10011572_45390</name>
    <name evidence="3" type="ORF">GM672_08115</name>
</gene>
<keyword evidence="1" id="KW-1133">Transmembrane helix</keyword>
<dbReference type="OrthoDB" id="7559170at2"/>
<dbReference type="Gene3D" id="1.25.40.10">
    <property type="entry name" value="Tetratricopeptide repeat domain"/>
    <property type="match status" value="1"/>
</dbReference>
<proteinExistence type="predicted"/>
<evidence type="ECO:0000313" key="5">
    <source>
        <dbReference type="Proteomes" id="UP000622638"/>
    </source>
</evidence>
<reference evidence="5" key="2">
    <citation type="journal article" date="2019" name="Int. J. Syst. Evol. Microbiol.">
        <title>The Global Catalogue of Microorganisms (GCM) 10K type strain sequencing project: providing services to taxonomists for standard genome sequencing and annotation.</title>
        <authorList>
            <consortium name="The Broad Institute Genomics Platform"/>
            <consortium name="The Broad Institute Genome Sequencing Center for Infectious Disease"/>
            <person name="Wu L."/>
            <person name="Ma J."/>
        </authorList>
    </citation>
    <scope>NUCLEOTIDE SEQUENCE [LARGE SCALE GENOMIC DNA]</scope>
    <source>
        <strain evidence="5">CGMCC 1.15931</strain>
    </source>
</reference>
<reference evidence="3 4" key="3">
    <citation type="submission" date="2019-11" db="EMBL/GenBank/DDBJ databases">
        <title>Type strains purchased from KCTC, JCM and DSMZ.</title>
        <authorList>
            <person name="Lu H."/>
        </authorList>
    </citation>
    <scope>NUCLEOTIDE SEQUENCE [LARGE SCALE GENOMIC DNA]</scope>
    <source>
        <strain evidence="3 4">KCTC 52429</strain>
    </source>
</reference>
<keyword evidence="1" id="KW-0472">Membrane</keyword>
<organism evidence="3 4">
    <name type="scientific">Pseudoduganella buxea</name>
    <dbReference type="NCBI Taxonomy" id="1949069"/>
    <lineage>
        <taxon>Bacteria</taxon>
        <taxon>Pseudomonadati</taxon>
        <taxon>Pseudomonadota</taxon>
        <taxon>Betaproteobacteria</taxon>
        <taxon>Burkholderiales</taxon>
        <taxon>Oxalobacteraceae</taxon>
        <taxon>Telluria group</taxon>
        <taxon>Pseudoduganella</taxon>
    </lineage>
</organism>
<evidence type="ECO:0000313" key="3">
    <source>
        <dbReference type="EMBL" id="MTV52699.1"/>
    </source>
</evidence>
<dbReference type="Proteomes" id="UP000430634">
    <property type="component" value="Unassembled WGS sequence"/>
</dbReference>
<dbReference type="EMBL" id="BMKG01000025">
    <property type="protein sequence ID" value="GGC18814.1"/>
    <property type="molecule type" value="Genomic_DNA"/>
</dbReference>
<protein>
    <recommendedName>
        <fullName evidence="6">Tetratricopeptide repeat protein</fullName>
    </recommendedName>
</protein>
<keyword evidence="5" id="KW-1185">Reference proteome</keyword>
<dbReference type="InterPro" id="IPR014562">
    <property type="entry name" value="UCP030959_TPR_rpt-cont"/>
</dbReference>
<accession>A0A6I3SUI1</accession>
<evidence type="ECO:0008006" key="6">
    <source>
        <dbReference type="Google" id="ProtNLM"/>
    </source>
</evidence>
<dbReference type="EMBL" id="WNKZ01000016">
    <property type="protein sequence ID" value="MTV52699.1"/>
    <property type="molecule type" value="Genomic_DNA"/>
</dbReference>
<evidence type="ECO:0000313" key="4">
    <source>
        <dbReference type="Proteomes" id="UP000430634"/>
    </source>
</evidence>
<dbReference type="InterPro" id="IPR011990">
    <property type="entry name" value="TPR-like_helical_dom_sf"/>
</dbReference>
<dbReference type="SUPFAM" id="SSF48452">
    <property type="entry name" value="TPR-like"/>
    <property type="match status" value="1"/>
</dbReference>
<keyword evidence="1" id="KW-0812">Transmembrane</keyword>
<dbReference type="PIRSF" id="PIRSF030959">
    <property type="entry name" value="UCP030959"/>
    <property type="match status" value="1"/>
</dbReference>
<reference evidence="2" key="4">
    <citation type="submission" date="2024-05" db="EMBL/GenBank/DDBJ databases">
        <authorList>
            <person name="Sun Q."/>
            <person name="Zhou Y."/>
        </authorList>
    </citation>
    <scope>NUCLEOTIDE SEQUENCE</scope>
    <source>
        <strain evidence="2">CGMCC 1.15931</strain>
    </source>
</reference>
<sequence>MPVLGIGLHVLVALFFAVHAVRSRQQMYWLMILFAFPLLGSVVYFFGIYLPASRLQRNAGKAVAGAAQLLDPTRELRAARAAFDFTPTAQHRMRLADALLQSGEAIEAAETYEACLDGPFASDPEIRLGAARANLACGRNAEALAHLQTIRRADAGFRAEQVGLLLARAHAGLGDDAAARAEFEATVDRFGSFEAKAEFAIWAAGARQYQLAHRLQNELQSTMDHWNRHTHAMNLPLVHRLEAAFASVPAQQGTAT</sequence>
<reference evidence="2" key="1">
    <citation type="journal article" date="2014" name="Int. J. Syst. Evol. Microbiol.">
        <title>Complete genome of a new Firmicutes species belonging to the dominant human colonic microbiota ('Ruminococcus bicirculans') reveals two chromosomes and a selective capacity to utilize plant glucans.</title>
        <authorList>
            <consortium name="NISC Comparative Sequencing Program"/>
            <person name="Wegmann U."/>
            <person name="Louis P."/>
            <person name="Goesmann A."/>
            <person name="Henrissat B."/>
            <person name="Duncan S.H."/>
            <person name="Flint H.J."/>
        </authorList>
    </citation>
    <scope>NUCLEOTIDE SEQUENCE</scope>
    <source>
        <strain evidence="2">CGMCC 1.15931</strain>
    </source>
</reference>
<comment type="caution">
    <text evidence="3">The sequence shown here is derived from an EMBL/GenBank/DDBJ whole genome shotgun (WGS) entry which is preliminary data.</text>
</comment>
<evidence type="ECO:0000313" key="2">
    <source>
        <dbReference type="EMBL" id="GGC18814.1"/>
    </source>
</evidence>
<dbReference type="RefSeq" id="WP_155470027.1">
    <property type="nucleotide sequence ID" value="NZ_BMKG01000025.1"/>
</dbReference>
<feature type="transmembrane region" description="Helical" evidence="1">
    <location>
        <begin position="30"/>
        <end position="52"/>
    </location>
</feature>
<evidence type="ECO:0000256" key="1">
    <source>
        <dbReference type="SAM" id="Phobius"/>
    </source>
</evidence>
<name>A0A6I3SUI1_9BURK</name>
<dbReference type="Proteomes" id="UP000622638">
    <property type="component" value="Unassembled WGS sequence"/>
</dbReference>